<keyword evidence="4" id="KW-0408">Iron</keyword>
<dbReference type="NCBIfam" id="TIGR02026">
    <property type="entry name" value="BchE"/>
    <property type="match status" value="1"/>
</dbReference>
<dbReference type="InterPro" id="IPR006638">
    <property type="entry name" value="Elp3/MiaA/NifB-like_rSAM"/>
</dbReference>
<dbReference type="GO" id="GO:0005829">
    <property type="term" value="C:cytosol"/>
    <property type="evidence" value="ECO:0007669"/>
    <property type="project" value="TreeGrafter"/>
</dbReference>
<dbReference type="Pfam" id="PF04055">
    <property type="entry name" value="Radical_SAM"/>
    <property type="match status" value="1"/>
</dbReference>
<dbReference type="InterPro" id="IPR007197">
    <property type="entry name" value="rSAM"/>
</dbReference>
<proteinExistence type="predicted"/>
<dbReference type="AlphaFoldDB" id="A0A2S5CRH4"/>
<evidence type="ECO:0000259" key="6">
    <source>
        <dbReference type="PROSITE" id="PS51332"/>
    </source>
</evidence>
<dbReference type="PANTHER" id="PTHR43409">
    <property type="entry name" value="ANAEROBIC MAGNESIUM-PROTOPORPHYRIN IX MONOMETHYL ESTER CYCLASE-RELATED"/>
    <property type="match status" value="1"/>
</dbReference>
<keyword evidence="3" id="KW-0479">Metal-binding</keyword>
<evidence type="ECO:0000259" key="7">
    <source>
        <dbReference type="PROSITE" id="PS51918"/>
    </source>
</evidence>
<dbReference type="EMBL" id="PGFZ01000001">
    <property type="protein sequence ID" value="POZ53405.1"/>
    <property type="molecule type" value="Genomic_DNA"/>
</dbReference>
<feature type="domain" description="B12-binding" evidence="6">
    <location>
        <begin position="14"/>
        <end position="150"/>
    </location>
</feature>
<dbReference type="CDD" id="cd01335">
    <property type="entry name" value="Radical_SAM"/>
    <property type="match status" value="1"/>
</dbReference>
<name>A0A2S5CRH4_9GAMM</name>
<comment type="caution">
    <text evidence="8">The sequence shown here is derived from an EMBL/GenBank/DDBJ whole genome shotgun (WGS) entry which is preliminary data.</text>
</comment>
<evidence type="ECO:0000256" key="2">
    <source>
        <dbReference type="ARBA" id="ARBA00022691"/>
    </source>
</evidence>
<feature type="domain" description="Radical SAM core" evidence="7">
    <location>
        <begin position="193"/>
        <end position="425"/>
    </location>
</feature>
<protein>
    <submittedName>
        <fullName evidence="8">Magnesium-protoporphyrin IX monomethyl ester anaerobic oxidative cyclase</fullName>
    </submittedName>
</protein>
<dbReference type="GO" id="GO:0003824">
    <property type="term" value="F:catalytic activity"/>
    <property type="evidence" value="ECO:0007669"/>
    <property type="project" value="InterPro"/>
</dbReference>
<dbReference type="PANTHER" id="PTHR43409:SF13">
    <property type="entry name" value="ANAEROBIC MAGNESIUM-PROTOPORPHYRIN IX MONOMETHYL ESTER CYCLASE"/>
    <property type="match status" value="1"/>
</dbReference>
<dbReference type="SMART" id="SM00729">
    <property type="entry name" value="Elp3"/>
    <property type="match status" value="1"/>
</dbReference>
<dbReference type="SFLD" id="SFLDG01123">
    <property type="entry name" value="methyltransferase_(Class_B)"/>
    <property type="match status" value="1"/>
</dbReference>
<gene>
    <name evidence="8" type="primary">bchE</name>
    <name evidence="8" type="ORF">AADEFJLK_00429</name>
</gene>
<dbReference type="InterPro" id="IPR023404">
    <property type="entry name" value="rSAM_horseshoe"/>
</dbReference>
<evidence type="ECO:0000313" key="9">
    <source>
        <dbReference type="Proteomes" id="UP000237423"/>
    </source>
</evidence>
<evidence type="ECO:0000256" key="5">
    <source>
        <dbReference type="ARBA" id="ARBA00023014"/>
    </source>
</evidence>
<dbReference type="InterPro" id="IPR051198">
    <property type="entry name" value="BchE-like"/>
</dbReference>
<keyword evidence="2" id="KW-0949">S-adenosyl-L-methionine</keyword>
<reference evidence="8 9" key="1">
    <citation type="submission" date="2017-11" db="EMBL/GenBank/DDBJ databases">
        <title>Draft Genome Sequence of Methylobacter psychrotolerans Sph1T, an Obligate Methanotroph from Low-Temperature Environments.</title>
        <authorList>
            <person name="Oshkin I.Y."/>
            <person name="Miroshnikov K."/>
            <person name="Belova S.E."/>
            <person name="Korzhenkov A."/>
            <person name="Toshchakov S.V."/>
            <person name="Dedysh S.N."/>
        </authorList>
    </citation>
    <scope>NUCLEOTIDE SEQUENCE [LARGE SCALE GENOMIC DNA]</scope>
    <source>
        <strain evidence="8 9">Sph1</strain>
    </source>
</reference>
<dbReference type="PROSITE" id="PS51918">
    <property type="entry name" value="RADICAL_SAM"/>
    <property type="match status" value="1"/>
</dbReference>
<sequence>MNSNPYKILLVNPPHTAIGSRIPKEQLPPLGLLSVGGPLLDAGFNVELLDAEFGPLPLAAITGQIKAVQPDLLLMGHSGSTSAHETIMQIAALAKAALPAIQIIYGGVFPTYHWQDVLDGNPQIDYIVRGEGERTTVLLVQALLAKTDLETVKGIAFRKAGKTVATPPAEMLKDLDAFRVGWELIDHSRYSYWGHRRAVVVQFSRGCPYLCSYCGQRGFWTQWRHRDPVKFAKELARLHREQGVQLINFADELPTGSKKAWRTFLEALIAEDVNLTLVGSTRAGDIVRDADILHLYKKAGVIRFLLGIEGYDAETLQTIKKGTTITEDKEAIRLLRQHGIISMATYVIGFEEETDRNYWRSLQFLLAYDPDQIQLVYVTPHRWTPYFPTVANRKVIQTDTRKWDYKHQVLATTQVPAWRVFLWAKTIELVMQARPKAILRLFFGYDAEFRHAMRWYTRMGRRVWLHEIKAFLCRIKPLADGPTLEEFWGTSLHKQEQALAKGHKKVAAQTNISL</sequence>
<comment type="cofactor">
    <cofactor evidence="1">
        <name>[4Fe-4S] cluster</name>
        <dbReference type="ChEBI" id="CHEBI:49883"/>
    </cofactor>
</comment>
<evidence type="ECO:0000313" key="8">
    <source>
        <dbReference type="EMBL" id="POZ53405.1"/>
    </source>
</evidence>
<accession>A0A2S5CRH4</accession>
<dbReference type="Gene3D" id="3.40.50.280">
    <property type="entry name" value="Cobalamin-binding domain"/>
    <property type="match status" value="1"/>
</dbReference>
<dbReference type="InterPro" id="IPR058240">
    <property type="entry name" value="rSAM_sf"/>
</dbReference>
<dbReference type="Gene3D" id="3.80.30.20">
    <property type="entry name" value="tm_1862 like domain"/>
    <property type="match status" value="1"/>
</dbReference>
<keyword evidence="5" id="KW-0411">Iron-sulfur</keyword>
<dbReference type="SUPFAM" id="SSF102114">
    <property type="entry name" value="Radical SAM enzymes"/>
    <property type="match status" value="1"/>
</dbReference>
<organism evidence="8 9">
    <name type="scientific">Methylovulum psychrotolerans</name>
    <dbReference type="NCBI Taxonomy" id="1704499"/>
    <lineage>
        <taxon>Bacteria</taxon>
        <taxon>Pseudomonadati</taxon>
        <taxon>Pseudomonadota</taxon>
        <taxon>Gammaproteobacteria</taxon>
        <taxon>Methylococcales</taxon>
        <taxon>Methylococcaceae</taxon>
        <taxon>Methylovulum</taxon>
    </lineage>
</organism>
<dbReference type="GO" id="GO:0046872">
    <property type="term" value="F:metal ion binding"/>
    <property type="evidence" value="ECO:0007669"/>
    <property type="project" value="UniProtKB-KW"/>
</dbReference>
<dbReference type="InterPro" id="IPR034466">
    <property type="entry name" value="Methyltransferase_Class_B"/>
</dbReference>
<dbReference type="Proteomes" id="UP000237423">
    <property type="component" value="Unassembled WGS sequence"/>
</dbReference>
<dbReference type="PROSITE" id="PS51332">
    <property type="entry name" value="B12_BINDING"/>
    <property type="match status" value="1"/>
</dbReference>
<dbReference type="CDD" id="cd02068">
    <property type="entry name" value="radical_SAM_B12_BD"/>
    <property type="match status" value="1"/>
</dbReference>
<dbReference type="GO" id="GO:0051539">
    <property type="term" value="F:4 iron, 4 sulfur cluster binding"/>
    <property type="evidence" value="ECO:0007669"/>
    <property type="project" value="UniProtKB-KW"/>
</dbReference>
<dbReference type="InterPro" id="IPR006158">
    <property type="entry name" value="Cobalamin-bd"/>
</dbReference>
<evidence type="ECO:0000256" key="1">
    <source>
        <dbReference type="ARBA" id="ARBA00001966"/>
    </source>
</evidence>
<evidence type="ECO:0000256" key="3">
    <source>
        <dbReference type="ARBA" id="ARBA00022723"/>
    </source>
</evidence>
<dbReference type="RefSeq" id="WP_103973130.1">
    <property type="nucleotide sequence ID" value="NZ_PGFZ01000001.1"/>
</dbReference>
<evidence type="ECO:0000256" key="4">
    <source>
        <dbReference type="ARBA" id="ARBA00023004"/>
    </source>
</evidence>
<dbReference type="Pfam" id="PF02310">
    <property type="entry name" value="B12-binding"/>
    <property type="match status" value="1"/>
</dbReference>
<dbReference type="GO" id="GO:0031419">
    <property type="term" value="F:cobalamin binding"/>
    <property type="evidence" value="ECO:0007669"/>
    <property type="project" value="InterPro"/>
</dbReference>
<dbReference type="SFLD" id="SFLDS00029">
    <property type="entry name" value="Radical_SAM"/>
    <property type="match status" value="1"/>
</dbReference>
<dbReference type="SFLD" id="SFLDG01082">
    <property type="entry name" value="B12-binding_domain_containing"/>
    <property type="match status" value="1"/>
</dbReference>